<reference evidence="1 2" key="1">
    <citation type="submission" date="2019-07" db="EMBL/GenBank/DDBJ databases">
        <authorList>
            <person name="Kim J."/>
        </authorList>
    </citation>
    <scope>NUCLEOTIDE SEQUENCE [LARGE SCALE GENOMIC DNA]</scope>
    <source>
        <strain evidence="1 2">N4</strain>
    </source>
</reference>
<dbReference type="Proteomes" id="UP000318102">
    <property type="component" value="Unassembled WGS sequence"/>
</dbReference>
<dbReference type="OrthoDB" id="1743556at2"/>
<keyword evidence="2" id="KW-1185">Reference proteome</keyword>
<organism evidence="1 2">
    <name type="scientific">Paenibacillus agilis</name>
    <dbReference type="NCBI Taxonomy" id="3020863"/>
    <lineage>
        <taxon>Bacteria</taxon>
        <taxon>Bacillati</taxon>
        <taxon>Bacillota</taxon>
        <taxon>Bacilli</taxon>
        <taxon>Bacillales</taxon>
        <taxon>Paenibacillaceae</taxon>
        <taxon>Paenibacillus</taxon>
    </lineage>
</organism>
<dbReference type="EMBL" id="VNJK01000006">
    <property type="protein sequence ID" value="TVX85973.1"/>
    <property type="molecule type" value="Genomic_DNA"/>
</dbReference>
<dbReference type="RefSeq" id="WP_144994688.1">
    <property type="nucleotide sequence ID" value="NZ_VNJK01000006.1"/>
</dbReference>
<gene>
    <name evidence="1" type="ORF">FPZ44_23765</name>
</gene>
<comment type="caution">
    <text evidence="1">The sequence shown here is derived from an EMBL/GenBank/DDBJ whole genome shotgun (WGS) entry which is preliminary data.</text>
</comment>
<accession>A0A559IES9</accession>
<evidence type="ECO:0000313" key="1">
    <source>
        <dbReference type="EMBL" id="TVX85973.1"/>
    </source>
</evidence>
<name>A0A559IES9_9BACL</name>
<protein>
    <submittedName>
        <fullName evidence="1">Uncharacterized protein</fullName>
    </submittedName>
</protein>
<dbReference type="AlphaFoldDB" id="A0A559IES9"/>
<sequence>MNEENKRLNAVCDVHSKDLLNFELSDMNYVTVDMIYIERPVGTIILNRKEAVKIRDFLNVFLYEDSIK</sequence>
<evidence type="ECO:0000313" key="2">
    <source>
        <dbReference type="Proteomes" id="UP000318102"/>
    </source>
</evidence>
<proteinExistence type="predicted"/>